<dbReference type="GO" id="GO:0046872">
    <property type="term" value="F:metal ion binding"/>
    <property type="evidence" value="ECO:0007669"/>
    <property type="project" value="UniProtKB-KW"/>
</dbReference>
<dbReference type="Gene3D" id="1.10.760.10">
    <property type="entry name" value="Cytochrome c-like domain"/>
    <property type="match status" value="1"/>
</dbReference>
<keyword evidence="5" id="KW-0812">Transmembrane</keyword>
<evidence type="ECO:0000256" key="2">
    <source>
        <dbReference type="ARBA" id="ARBA00022723"/>
    </source>
</evidence>
<name>A0A6J6H5Z3_9ZZZZ</name>
<organism evidence="7">
    <name type="scientific">freshwater metagenome</name>
    <dbReference type="NCBI Taxonomy" id="449393"/>
    <lineage>
        <taxon>unclassified sequences</taxon>
        <taxon>metagenomes</taxon>
        <taxon>ecological metagenomes</taxon>
    </lineage>
</organism>
<protein>
    <submittedName>
        <fullName evidence="7">Unannotated protein</fullName>
    </submittedName>
</protein>
<accession>A0A6J6H5Z3</accession>
<dbReference type="EMBL" id="CAEZUL010000161">
    <property type="protein sequence ID" value="CAB4607903.1"/>
    <property type="molecule type" value="Genomic_DNA"/>
</dbReference>
<evidence type="ECO:0000256" key="5">
    <source>
        <dbReference type="SAM" id="Phobius"/>
    </source>
</evidence>
<dbReference type="PROSITE" id="PS51007">
    <property type="entry name" value="CYTC"/>
    <property type="match status" value="1"/>
</dbReference>
<keyword evidence="5" id="KW-0472">Membrane</keyword>
<evidence type="ECO:0000259" key="6">
    <source>
        <dbReference type="PROSITE" id="PS51007"/>
    </source>
</evidence>
<gene>
    <name evidence="7" type="ORF">UFOPK1808_01179</name>
</gene>
<evidence type="ECO:0000256" key="4">
    <source>
        <dbReference type="SAM" id="MobiDB-lite"/>
    </source>
</evidence>
<feature type="region of interest" description="Disordered" evidence="4">
    <location>
        <begin position="30"/>
        <end position="67"/>
    </location>
</feature>
<dbReference type="GO" id="GO:0020037">
    <property type="term" value="F:heme binding"/>
    <property type="evidence" value="ECO:0007669"/>
    <property type="project" value="InterPro"/>
</dbReference>
<keyword evidence="3" id="KW-0408">Iron</keyword>
<evidence type="ECO:0000313" key="7">
    <source>
        <dbReference type="EMBL" id="CAB4607903.1"/>
    </source>
</evidence>
<sequence>MEKSGLAFEGTSALLRPDWSPREVTAVTEIPEHLLNRSKARRAEASGAAPSDNAPAQTESAPATPAPAKAAAPVVAKPVAQDPAYVVAAKSRRKIPFWAMTALATLPVWAMLYLIALKPAEKVVAGPLSIGTTVYSSCAGCHGAEGAGGAGRVLYQGEVMKTFPRIEDMLNFVYNGSQKYVAAGIKQYGDPNREGGAHVPLSYNGNPMPMQGEKAGGGLTEAQILGVVCHVRYDISGADAKSEAWKAEFETWCSPESEIFKALETGGSTFDSIEKDFAALMDKPGPVGTEPRASIGK</sequence>
<reference evidence="7" key="1">
    <citation type="submission" date="2020-05" db="EMBL/GenBank/DDBJ databases">
        <authorList>
            <person name="Chiriac C."/>
            <person name="Salcher M."/>
            <person name="Ghai R."/>
            <person name="Kavagutti S V."/>
        </authorList>
    </citation>
    <scope>NUCLEOTIDE SEQUENCE</scope>
</reference>
<feature type="transmembrane region" description="Helical" evidence="5">
    <location>
        <begin position="97"/>
        <end position="116"/>
    </location>
</feature>
<keyword evidence="1" id="KW-0349">Heme</keyword>
<feature type="domain" description="Cytochrome c" evidence="6">
    <location>
        <begin position="126"/>
        <end position="235"/>
    </location>
</feature>
<dbReference type="AlphaFoldDB" id="A0A6J6H5Z3"/>
<dbReference type="InterPro" id="IPR009056">
    <property type="entry name" value="Cyt_c-like_dom"/>
</dbReference>
<dbReference type="SUPFAM" id="SSF46626">
    <property type="entry name" value="Cytochrome c"/>
    <property type="match status" value="1"/>
</dbReference>
<keyword evidence="2" id="KW-0479">Metal-binding</keyword>
<proteinExistence type="predicted"/>
<evidence type="ECO:0000256" key="1">
    <source>
        <dbReference type="ARBA" id="ARBA00022617"/>
    </source>
</evidence>
<evidence type="ECO:0000256" key="3">
    <source>
        <dbReference type="ARBA" id="ARBA00023004"/>
    </source>
</evidence>
<dbReference type="InterPro" id="IPR036909">
    <property type="entry name" value="Cyt_c-like_dom_sf"/>
</dbReference>
<dbReference type="GO" id="GO:0009055">
    <property type="term" value="F:electron transfer activity"/>
    <property type="evidence" value="ECO:0007669"/>
    <property type="project" value="InterPro"/>
</dbReference>
<keyword evidence="5" id="KW-1133">Transmembrane helix</keyword>
<feature type="compositionally biased region" description="Low complexity" evidence="4">
    <location>
        <begin position="54"/>
        <end position="67"/>
    </location>
</feature>